<dbReference type="PANTHER" id="PTHR11412">
    <property type="entry name" value="MACROGLOBULIN / COMPLEMENT"/>
    <property type="match status" value="1"/>
</dbReference>
<dbReference type="SMART" id="SM01359">
    <property type="entry name" value="A2M_N_2"/>
    <property type="match status" value="1"/>
</dbReference>
<evidence type="ECO:0000259" key="1">
    <source>
        <dbReference type="SMART" id="SM01359"/>
    </source>
</evidence>
<accession>A0A9D4SLT6</accession>
<name>A0A9D4SLT6_RHISA</name>
<organism evidence="2 3">
    <name type="scientific">Rhipicephalus sanguineus</name>
    <name type="common">Brown dog tick</name>
    <name type="synonym">Ixodes sanguineus</name>
    <dbReference type="NCBI Taxonomy" id="34632"/>
    <lineage>
        <taxon>Eukaryota</taxon>
        <taxon>Metazoa</taxon>
        <taxon>Ecdysozoa</taxon>
        <taxon>Arthropoda</taxon>
        <taxon>Chelicerata</taxon>
        <taxon>Arachnida</taxon>
        <taxon>Acari</taxon>
        <taxon>Parasitiformes</taxon>
        <taxon>Ixodida</taxon>
        <taxon>Ixodoidea</taxon>
        <taxon>Ixodidae</taxon>
        <taxon>Rhipicephalinae</taxon>
        <taxon>Rhipicephalus</taxon>
        <taxon>Rhipicephalus</taxon>
    </lineage>
</organism>
<reference evidence="2" key="1">
    <citation type="journal article" date="2020" name="Cell">
        <title>Large-Scale Comparative Analyses of Tick Genomes Elucidate Their Genetic Diversity and Vector Capacities.</title>
        <authorList>
            <consortium name="Tick Genome and Microbiome Consortium (TIGMIC)"/>
            <person name="Jia N."/>
            <person name="Wang J."/>
            <person name="Shi W."/>
            <person name="Du L."/>
            <person name="Sun Y."/>
            <person name="Zhan W."/>
            <person name="Jiang J.F."/>
            <person name="Wang Q."/>
            <person name="Zhang B."/>
            <person name="Ji P."/>
            <person name="Bell-Sakyi L."/>
            <person name="Cui X.M."/>
            <person name="Yuan T.T."/>
            <person name="Jiang B.G."/>
            <person name="Yang W.F."/>
            <person name="Lam T.T."/>
            <person name="Chang Q.C."/>
            <person name="Ding S.J."/>
            <person name="Wang X.J."/>
            <person name="Zhu J.G."/>
            <person name="Ruan X.D."/>
            <person name="Zhao L."/>
            <person name="Wei J.T."/>
            <person name="Ye R.Z."/>
            <person name="Que T.C."/>
            <person name="Du C.H."/>
            <person name="Zhou Y.H."/>
            <person name="Cheng J.X."/>
            <person name="Dai P.F."/>
            <person name="Guo W.B."/>
            <person name="Han X.H."/>
            <person name="Huang E.J."/>
            <person name="Li L.F."/>
            <person name="Wei W."/>
            <person name="Gao Y.C."/>
            <person name="Liu J.Z."/>
            <person name="Shao H.Z."/>
            <person name="Wang X."/>
            <person name="Wang C.C."/>
            <person name="Yang T.C."/>
            <person name="Huo Q.B."/>
            <person name="Li W."/>
            <person name="Chen H.Y."/>
            <person name="Chen S.E."/>
            <person name="Zhou L.G."/>
            <person name="Ni X.B."/>
            <person name="Tian J.H."/>
            <person name="Sheng Y."/>
            <person name="Liu T."/>
            <person name="Pan Y.S."/>
            <person name="Xia L.Y."/>
            <person name="Li J."/>
            <person name="Zhao F."/>
            <person name="Cao W.C."/>
        </authorList>
    </citation>
    <scope>NUCLEOTIDE SEQUENCE</scope>
    <source>
        <strain evidence="2">Rsan-2018</strain>
    </source>
</reference>
<dbReference type="VEuPathDB" id="VectorBase:RSAN_041910"/>
<sequence>MRLLGPAERRLATGSRHVWDAFLRRESCWRSCLDIAPAVYPTQQASAGDAYTFGQPVDGTLTVNVTYEHYGWEKDDCPRINHTGPINGCYDMVVNTTLLRCNENYRVHRRISLVAQVNETGTGVTMNMTNFISRSFNPLELNFLDGEHGKNYFKPTMPFYGRSEEIKSRWGYTDRRLSCKNYTSEVSGIIKFTIRPLKTSVVTISIEAVAMNYETVKYSTYGVEINQPKSTLRLQAWYSPSSNFMQLEPSKGPIPCAGKHSVRLRYTGEPETQKRLHFQIMARGKILKDKVVDVAFNPDASFLVEEDLNAMLPSNMAGSPMSTGSFEFELEPDYSYVPRVKVLAFYVRPDGEVIADFEQFEVEKCLENNVTMRFGSEVVQPATSAAIHLYGSPHSYCGVGIVDKSVHLLKQDNQLTKDKQLCFYVDHHY</sequence>
<protein>
    <recommendedName>
        <fullName evidence="1">Alpha-2-macroglobulin bait region domain-containing protein</fullName>
    </recommendedName>
</protein>
<dbReference type="Gene3D" id="6.20.50.160">
    <property type="match status" value="1"/>
</dbReference>
<dbReference type="PANTHER" id="PTHR11412:SF171">
    <property type="entry name" value="PREGNANCY ZONE PROTEIN-LIKE PROTEIN"/>
    <property type="match status" value="1"/>
</dbReference>
<dbReference type="InterPro" id="IPR041555">
    <property type="entry name" value="MG3"/>
</dbReference>
<dbReference type="Pfam" id="PF17791">
    <property type="entry name" value="MG3"/>
    <property type="match status" value="1"/>
</dbReference>
<comment type="caution">
    <text evidence="2">The sequence shown here is derived from an EMBL/GenBank/DDBJ whole genome shotgun (WGS) entry which is preliminary data.</text>
</comment>
<reference evidence="2" key="2">
    <citation type="submission" date="2021-09" db="EMBL/GenBank/DDBJ databases">
        <authorList>
            <person name="Jia N."/>
            <person name="Wang J."/>
            <person name="Shi W."/>
            <person name="Du L."/>
            <person name="Sun Y."/>
            <person name="Zhan W."/>
            <person name="Jiang J."/>
            <person name="Wang Q."/>
            <person name="Zhang B."/>
            <person name="Ji P."/>
            <person name="Sakyi L.B."/>
            <person name="Cui X."/>
            <person name="Yuan T."/>
            <person name="Jiang B."/>
            <person name="Yang W."/>
            <person name="Lam T.T.-Y."/>
            <person name="Chang Q."/>
            <person name="Ding S."/>
            <person name="Wang X."/>
            <person name="Zhu J."/>
            <person name="Ruan X."/>
            <person name="Zhao L."/>
            <person name="Wei J."/>
            <person name="Que T."/>
            <person name="Du C."/>
            <person name="Cheng J."/>
            <person name="Dai P."/>
            <person name="Han X."/>
            <person name="Huang E."/>
            <person name="Gao Y."/>
            <person name="Liu J."/>
            <person name="Shao H."/>
            <person name="Ye R."/>
            <person name="Li L."/>
            <person name="Wei W."/>
            <person name="Wang X."/>
            <person name="Wang C."/>
            <person name="Huo Q."/>
            <person name="Li W."/>
            <person name="Guo W."/>
            <person name="Chen H."/>
            <person name="Chen S."/>
            <person name="Zhou L."/>
            <person name="Zhou L."/>
            <person name="Ni X."/>
            <person name="Tian J."/>
            <person name="Zhou Y."/>
            <person name="Sheng Y."/>
            <person name="Liu T."/>
            <person name="Pan Y."/>
            <person name="Xia L."/>
            <person name="Li J."/>
            <person name="Zhao F."/>
            <person name="Cao W."/>
        </authorList>
    </citation>
    <scope>NUCLEOTIDE SEQUENCE</scope>
    <source>
        <strain evidence="2">Rsan-2018</strain>
        <tissue evidence="2">Larvae</tissue>
    </source>
</reference>
<dbReference type="Proteomes" id="UP000821837">
    <property type="component" value="Unassembled WGS sequence"/>
</dbReference>
<dbReference type="InterPro" id="IPR050473">
    <property type="entry name" value="A2M/Complement_sys"/>
</dbReference>
<dbReference type="Gene3D" id="2.60.40.1940">
    <property type="match status" value="1"/>
</dbReference>
<dbReference type="Gene3D" id="2.60.40.1930">
    <property type="match status" value="1"/>
</dbReference>
<proteinExistence type="predicted"/>
<dbReference type="Pfam" id="PF07703">
    <property type="entry name" value="A2M_BRD"/>
    <property type="match status" value="1"/>
</dbReference>
<gene>
    <name evidence="2" type="ORF">HPB52_024569</name>
</gene>
<feature type="domain" description="Alpha-2-macroglobulin bait region" evidence="1">
    <location>
        <begin position="245"/>
        <end position="409"/>
    </location>
</feature>
<keyword evidence="3" id="KW-1185">Reference proteome</keyword>
<dbReference type="InterPro" id="IPR011625">
    <property type="entry name" value="A2M_N_BRD"/>
</dbReference>
<evidence type="ECO:0000313" key="2">
    <source>
        <dbReference type="EMBL" id="KAH7932425.1"/>
    </source>
</evidence>
<evidence type="ECO:0000313" key="3">
    <source>
        <dbReference type="Proteomes" id="UP000821837"/>
    </source>
</evidence>
<dbReference type="EMBL" id="JABSTV010001505">
    <property type="protein sequence ID" value="KAH7932425.1"/>
    <property type="molecule type" value="Genomic_DNA"/>
</dbReference>
<dbReference type="AlphaFoldDB" id="A0A9D4SLT6"/>